<evidence type="ECO:0000256" key="2">
    <source>
        <dbReference type="ARBA" id="ARBA00022606"/>
    </source>
</evidence>
<sequence>ILQNKDDHIEDLFVHLERIFSFGGIWPFKKTYIRFAIYITHYFFYLVMAYADFYKVFGNLELMVMNIVETVAYSITFPLMWLIRCSNMLKLIIKEIKKDLAERKFENLEEERIYYNYNSISKLFTFTSIVGMFITVMLLYFRPLVYLLLSNQALRNSTESFMLPYRVHAFFDTNNIHTYILVYLYLCPLIYISICHMAAICLLVILVFHICGELSILSYRIRNIGECSQSEVIIDRIRSFIRMHLKIIWMAKSVDNTFNLILLDELLGNSIVLAISMYYVIVNLDISEIATCCTFIFFAIIALVMLFGYCLIGDQLTQQCINVQDAYYQCNWYEMPFNCKKCLLICMIRGRVMLYLTAGKFYIFSLSSFTDVLKTSLAYLSMLRTLL</sequence>
<keyword evidence="7 9" id="KW-0675">Receptor</keyword>
<proteinExistence type="inferred from homology"/>
<dbReference type="GO" id="GO:0005886">
    <property type="term" value="C:plasma membrane"/>
    <property type="evidence" value="ECO:0007669"/>
    <property type="project" value="UniProtKB-SubCell"/>
</dbReference>
<comment type="subcellular location">
    <subcellularLocation>
        <location evidence="9">Cell membrane</location>
        <topology evidence="9">Multi-pass membrane protein</topology>
    </subcellularLocation>
    <subcellularLocation>
        <location evidence="1">Membrane</location>
        <topology evidence="1">Multi-pass membrane protein</topology>
    </subcellularLocation>
</comment>
<keyword evidence="8 9" id="KW-0807">Transducer</keyword>
<keyword evidence="4 9" id="KW-0552">Olfaction</keyword>
<evidence type="ECO:0000313" key="10">
    <source>
        <dbReference type="Proteomes" id="UP000504615"/>
    </source>
</evidence>
<dbReference type="GO" id="GO:0004984">
    <property type="term" value="F:olfactory receptor activity"/>
    <property type="evidence" value="ECO:0007669"/>
    <property type="project" value="InterPro"/>
</dbReference>
<evidence type="ECO:0000313" key="11">
    <source>
        <dbReference type="RefSeq" id="XP_011642257.2"/>
    </source>
</evidence>
<evidence type="ECO:0000256" key="1">
    <source>
        <dbReference type="ARBA" id="ARBA00004141"/>
    </source>
</evidence>
<comment type="similarity">
    <text evidence="9">Belongs to the insect chemoreceptor superfamily. Heteromeric odorant receptor channel (TC 1.A.69) family.</text>
</comment>
<accession>A0A6I9WHE1</accession>
<keyword evidence="5 9" id="KW-1133">Transmembrane helix</keyword>
<feature type="transmembrane region" description="Helical" evidence="9">
    <location>
        <begin position="63"/>
        <end position="83"/>
    </location>
</feature>
<evidence type="ECO:0000256" key="7">
    <source>
        <dbReference type="ARBA" id="ARBA00023170"/>
    </source>
</evidence>
<dbReference type="RefSeq" id="XP_011642257.2">
    <property type="nucleotide sequence ID" value="XM_011643955.2"/>
</dbReference>
<feature type="transmembrane region" description="Helical" evidence="9">
    <location>
        <begin position="189"/>
        <end position="212"/>
    </location>
</feature>
<evidence type="ECO:0000256" key="6">
    <source>
        <dbReference type="ARBA" id="ARBA00023136"/>
    </source>
</evidence>
<feature type="non-terminal residue" evidence="11">
    <location>
        <position position="1"/>
    </location>
</feature>
<feature type="transmembrane region" description="Helical" evidence="9">
    <location>
        <begin position="32"/>
        <end position="51"/>
    </location>
</feature>
<dbReference type="PANTHER" id="PTHR21137:SF42">
    <property type="entry name" value="ODORANT RECEPTOR 83A"/>
    <property type="match status" value="1"/>
</dbReference>
<evidence type="ECO:0000256" key="3">
    <source>
        <dbReference type="ARBA" id="ARBA00022692"/>
    </source>
</evidence>
<feature type="transmembrane region" description="Helical" evidence="9">
    <location>
        <begin position="260"/>
        <end position="281"/>
    </location>
</feature>
<dbReference type="OrthoDB" id="8185860at2759"/>
<comment type="caution">
    <text evidence="9">Lacks conserved residue(s) required for the propagation of feature annotation.</text>
</comment>
<reference evidence="11" key="1">
    <citation type="submission" date="2025-08" db="UniProtKB">
        <authorList>
            <consortium name="RefSeq"/>
        </authorList>
    </citation>
    <scope>IDENTIFICATION</scope>
</reference>
<dbReference type="PANTHER" id="PTHR21137">
    <property type="entry name" value="ODORANT RECEPTOR"/>
    <property type="match status" value="1"/>
</dbReference>
<dbReference type="InterPro" id="IPR004117">
    <property type="entry name" value="7tm6_olfct_rcpt"/>
</dbReference>
<keyword evidence="3 9" id="KW-0812">Transmembrane</keyword>
<evidence type="ECO:0000256" key="9">
    <source>
        <dbReference type="RuleBase" id="RU351113"/>
    </source>
</evidence>
<feature type="transmembrane region" description="Helical" evidence="9">
    <location>
        <begin position="287"/>
        <end position="312"/>
    </location>
</feature>
<dbReference type="Proteomes" id="UP000504615">
    <property type="component" value="Unplaced"/>
</dbReference>
<dbReference type="GeneID" id="105430409"/>
<evidence type="ECO:0000256" key="5">
    <source>
        <dbReference type="ARBA" id="ARBA00022989"/>
    </source>
</evidence>
<keyword evidence="6 9" id="KW-0472">Membrane</keyword>
<evidence type="ECO:0000256" key="4">
    <source>
        <dbReference type="ARBA" id="ARBA00022725"/>
    </source>
</evidence>
<evidence type="ECO:0000256" key="8">
    <source>
        <dbReference type="ARBA" id="ARBA00023224"/>
    </source>
</evidence>
<keyword evidence="10" id="KW-1185">Reference proteome</keyword>
<organism evidence="10 11">
    <name type="scientific">Pogonomyrmex barbatus</name>
    <name type="common">red harvester ant</name>
    <dbReference type="NCBI Taxonomy" id="144034"/>
    <lineage>
        <taxon>Eukaryota</taxon>
        <taxon>Metazoa</taxon>
        <taxon>Ecdysozoa</taxon>
        <taxon>Arthropoda</taxon>
        <taxon>Hexapoda</taxon>
        <taxon>Insecta</taxon>
        <taxon>Pterygota</taxon>
        <taxon>Neoptera</taxon>
        <taxon>Endopterygota</taxon>
        <taxon>Hymenoptera</taxon>
        <taxon>Apocrita</taxon>
        <taxon>Aculeata</taxon>
        <taxon>Formicoidea</taxon>
        <taxon>Formicidae</taxon>
        <taxon>Myrmicinae</taxon>
        <taxon>Pogonomyrmex</taxon>
    </lineage>
</organism>
<dbReference type="GO" id="GO:0007165">
    <property type="term" value="P:signal transduction"/>
    <property type="evidence" value="ECO:0007669"/>
    <property type="project" value="UniProtKB-KW"/>
</dbReference>
<dbReference type="Pfam" id="PF02949">
    <property type="entry name" value="7tm_6"/>
    <property type="match status" value="1"/>
</dbReference>
<feature type="transmembrane region" description="Helical" evidence="9">
    <location>
        <begin position="123"/>
        <end position="141"/>
    </location>
</feature>
<name>A0A6I9WHE1_9HYME</name>
<dbReference type="KEGG" id="pbar:105430409"/>
<gene>
    <name evidence="11" type="primary">LOC105430409</name>
</gene>
<keyword evidence="2 9" id="KW-0716">Sensory transduction</keyword>
<dbReference type="GO" id="GO:0005549">
    <property type="term" value="F:odorant binding"/>
    <property type="evidence" value="ECO:0007669"/>
    <property type="project" value="InterPro"/>
</dbReference>
<dbReference type="AlphaFoldDB" id="A0A6I9WHE1"/>
<protein>
    <recommendedName>
        <fullName evidence="9">Odorant receptor</fullName>
    </recommendedName>
</protein>